<reference evidence="2 3" key="1">
    <citation type="submission" date="2015-01" db="EMBL/GenBank/DDBJ databases">
        <authorList>
            <person name="Aslett A.Martin."/>
            <person name="De Silva Nishadi"/>
        </authorList>
    </citation>
    <scope>NUCLEOTIDE SEQUENCE [LARGE SCALE GENOMIC DNA]</scope>
    <source>
        <strain evidence="2 3">R28058</strain>
    </source>
</reference>
<feature type="transmembrane region" description="Helical" evidence="1">
    <location>
        <begin position="106"/>
        <end position="137"/>
    </location>
</feature>
<evidence type="ECO:0000313" key="2">
    <source>
        <dbReference type="EMBL" id="CEQ02596.1"/>
    </source>
</evidence>
<feature type="transmembrane region" description="Helical" evidence="1">
    <location>
        <begin position="158"/>
        <end position="178"/>
    </location>
</feature>
<dbReference type="InterPro" id="IPR007404">
    <property type="entry name" value="YdjM-like"/>
</dbReference>
<keyword evidence="2" id="KW-0378">Hydrolase</keyword>
<feature type="transmembrane region" description="Helical" evidence="1">
    <location>
        <begin position="32"/>
        <end position="54"/>
    </location>
</feature>
<dbReference type="Pfam" id="PF04307">
    <property type="entry name" value="YdjM"/>
    <property type="match status" value="1"/>
</dbReference>
<feature type="transmembrane region" description="Helical" evidence="1">
    <location>
        <begin position="80"/>
        <end position="100"/>
    </location>
</feature>
<gene>
    <name evidence="2" type="primary">ydjM</name>
    <name evidence="2" type="ORF">R28058_03291</name>
</gene>
<dbReference type="PANTHER" id="PTHR35531:SF1">
    <property type="entry name" value="INNER MEMBRANE PROTEIN YBCI-RELATED"/>
    <property type="match status" value="1"/>
</dbReference>
<evidence type="ECO:0000313" key="3">
    <source>
        <dbReference type="Proteomes" id="UP000049127"/>
    </source>
</evidence>
<feature type="transmembrane region" description="Helical" evidence="1">
    <location>
        <begin position="9"/>
        <end position="26"/>
    </location>
</feature>
<accession>A0A0C7QSK7</accession>
<sequence length="182" mass="20871">MTKETHSSGGYLITALTFSSFANLYLENYSILYKLILFSICFGCANLGALLPDLDTRKSYISKKWPYLSKFISKRCKHRGFTHSLLFLIILAEALKIIILIGENNIILICASYGIFFGYVSHIILDTFTYEGVDLLFPLGFKLKLSRLKTSSKGEKHVYRILKFISINLILYNLYMLLQLKL</sequence>
<keyword evidence="1" id="KW-0472">Membrane</keyword>
<proteinExistence type="predicted"/>
<organism evidence="2 3">
    <name type="scientific">Paraclostridium sordellii</name>
    <name type="common">Clostridium sordellii</name>
    <dbReference type="NCBI Taxonomy" id="1505"/>
    <lineage>
        <taxon>Bacteria</taxon>
        <taxon>Bacillati</taxon>
        <taxon>Bacillota</taxon>
        <taxon>Clostridia</taxon>
        <taxon>Peptostreptococcales</taxon>
        <taxon>Peptostreptococcaceae</taxon>
        <taxon>Paraclostridium</taxon>
    </lineage>
</organism>
<dbReference type="RefSeq" id="WP_055334791.1">
    <property type="nucleotide sequence ID" value="NZ_CDNF01000003.1"/>
</dbReference>
<dbReference type="GO" id="GO:0016787">
    <property type="term" value="F:hydrolase activity"/>
    <property type="evidence" value="ECO:0007669"/>
    <property type="project" value="UniProtKB-KW"/>
</dbReference>
<keyword evidence="1" id="KW-0812">Transmembrane</keyword>
<name>A0A0C7QSK7_PARSO</name>
<dbReference type="OrthoDB" id="5459053at2"/>
<dbReference type="EMBL" id="CEKZ01000003">
    <property type="protein sequence ID" value="CEQ02596.1"/>
    <property type="molecule type" value="Genomic_DNA"/>
</dbReference>
<dbReference type="AlphaFoldDB" id="A0A0C7QSK7"/>
<evidence type="ECO:0000256" key="1">
    <source>
        <dbReference type="SAM" id="Phobius"/>
    </source>
</evidence>
<keyword evidence="1" id="KW-1133">Transmembrane helix</keyword>
<protein>
    <submittedName>
        <fullName evidence="2">Metal-dependent hydrolase</fullName>
    </submittedName>
</protein>
<dbReference type="Proteomes" id="UP000049127">
    <property type="component" value="Unassembled WGS sequence"/>
</dbReference>
<dbReference type="PANTHER" id="PTHR35531">
    <property type="entry name" value="INNER MEMBRANE PROTEIN YBCI-RELATED"/>
    <property type="match status" value="1"/>
</dbReference>